<evidence type="ECO:0000256" key="3">
    <source>
        <dbReference type="ARBA" id="ARBA00022960"/>
    </source>
</evidence>
<dbReference type="GeneID" id="75117815"/>
<evidence type="ECO:0000256" key="5">
    <source>
        <dbReference type="ARBA" id="ARBA00023235"/>
    </source>
</evidence>
<keyword evidence="10" id="KW-1185">Reference proteome</keyword>
<comment type="catalytic activity">
    <reaction evidence="1">
        <text>L-glutamate = D-glutamate</text>
        <dbReference type="Rhea" id="RHEA:12813"/>
        <dbReference type="ChEBI" id="CHEBI:29985"/>
        <dbReference type="ChEBI" id="CHEBI:29986"/>
        <dbReference type="EC" id="5.1.1.3"/>
    </reaction>
</comment>
<dbReference type="PANTHER" id="PTHR21198">
    <property type="entry name" value="GLUTAMATE RACEMASE"/>
    <property type="match status" value="1"/>
</dbReference>
<dbReference type="InterPro" id="IPR004391">
    <property type="entry name" value="Glu_race"/>
</dbReference>
<evidence type="ECO:0000313" key="9">
    <source>
        <dbReference type="EMBL" id="QBK62253.1"/>
    </source>
</evidence>
<dbReference type="SUPFAM" id="SSF53681">
    <property type="entry name" value="Aspartate/glutamate racemase"/>
    <property type="match status" value="2"/>
</dbReference>
<name>A0AAP9CGA9_9SPIR</name>
<sequence length="254" mass="29724">MNDLEDVIVIFDSGIGGLSYFEYITRRFVRRNYVYIADNKNFPYGEKTPEFLLKEILELILRLEQMYNIASIVIACNTASISVYNKLSFNFPIIYTLPSIGLVEELAYKKVILIATNATISSEFVQREKNCHWDLILKSAGELVKFVEHGDKFKEDALRLLRSLKLEVEASRRDVVFLGCTHYLHIKDMIESFLGVPVYDNRDFVTNELAKSIKTIESSDYEFRRYFYLTRSNNLFFYKNFCARYGLYFKGIID</sequence>
<protein>
    <recommendedName>
        <fullName evidence="2 7">Glutamate racemase</fullName>
        <ecNumber evidence="2 7">5.1.1.3</ecNumber>
    </recommendedName>
</protein>
<dbReference type="GO" id="GO:0009252">
    <property type="term" value="P:peptidoglycan biosynthetic process"/>
    <property type="evidence" value="ECO:0007669"/>
    <property type="project" value="UniProtKB-UniRule"/>
</dbReference>
<reference evidence="11" key="1">
    <citation type="submission" date="2019-03" db="EMBL/GenBank/DDBJ databases">
        <title>Whole genome sequencing of Borrelia miyamotoi strains isolated at the Russian territory.</title>
        <authorList>
            <person name="Kuleshov K.V."/>
            <person name="Platonov A.E."/>
            <person name="Goptar I.A."/>
            <person name="Shipulin G.A."/>
            <person name="Markelov M.L."/>
            <person name="Koetsveld J."/>
            <person name="Kolyasnikova N.M."/>
            <person name="Sarksyan D.S."/>
            <person name="Toporkova M.G."/>
            <person name="Hovius J.W."/>
        </authorList>
    </citation>
    <scope>NUCLEOTIDE SEQUENCE [LARGE SCALE GENOMIC DNA]</scope>
    <source>
        <strain evidence="8 10">Yekat-1</strain>
        <strain evidence="11">Yekat-76</strain>
    </source>
</reference>
<dbReference type="AlphaFoldDB" id="A0AAP9CGA9"/>
<evidence type="ECO:0000256" key="2">
    <source>
        <dbReference type="ARBA" id="ARBA00013090"/>
    </source>
</evidence>
<dbReference type="EC" id="5.1.1.3" evidence="2 7"/>
<evidence type="ECO:0000313" key="10">
    <source>
        <dbReference type="Proteomes" id="UP000230633"/>
    </source>
</evidence>
<keyword evidence="3" id="KW-0133">Cell shape</keyword>
<keyword evidence="6" id="KW-0961">Cell wall biogenesis/degradation</keyword>
<evidence type="ECO:0000256" key="6">
    <source>
        <dbReference type="ARBA" id="ARBA00023316"/>
    </source>
</evidence>
<dbReference type="NCBIfam" id="TIGR00067">
    <property type="entry name" value="glut_race"/>
    <property type="match status" value="1"/>
</dbReference>
<evidence type="ECO:0000313" key="8">
    <source>
        <dbReference type="EMBL" id="ATQ16262.1"/>
    </source>
</evidence>
<keyword evidence="5 9" id="KW-0413">Isomerase</keyword>
<evidence type="ECO:0000256" key="4">
    <source>
        <dbReference type="ARBA" id="ARBA00022984"/>
    </source>
</evidence>
<dbReference type="GO" id="GO:0071555">
    <property type="term" value="P:cell wall organization"/>
    <property type="evidence" value="ECO:0007669"/>
    <property type="project" value="UniProtKB-KW"/>
</dbReference>
<evidence type="ECO:0000256" key="1">
    <source>
        <dbReference type="ARBA" id="ARBA00001602"/>
    </source>
</evidence>
<dbReference type="Pfam" id="PF01177">
    <property type="entry name" value="Asp_Glu_race"/>
    <property type="match status" value="1"/>
</dbReference>
<dbReference type="EMBL" id="CP036557">
    <property type="protein sequence ID" value="QBK62253.1"/>
    <property type="molecule type" value="Genomic_DNA"/>
</dbReference>
<dbReference type="InterPro" id="IPR001920">
    <property type="entry name" value="Asp/Glu_race"/>
</dbReference>
<dbReference type="GO" id="GO:0008881">
    <property type="term" value="F:glutamate racemase activity"/>
    <property type="evidence" value="ECO:0007669"/>
    <property type="project" value="UniProtKB-UniRule"/>
</dbReference>
<accession>A0AAP9CGA9</accession>
<gene>
    <name evidence="9" type="primary">murI</name>
    <name evidence="8" type="ORF">CNO13_03765</name>
    <name evidence="9" type="ORF">EZU67_03750</name>
</gene>
<proteinExistence type="predicted"/>
<dbReference type="Gene3D" id="3.40.50.1860">
    <property type="match status" value="2"/>
</dbReference>
<dbReference type="Proteomes" id="UP000291995">
    <property type="component" value="Chromosome"/>
</dbReference>
<dbReference type="EMBL" id="CP024333">
    <property type="protein sequence ID" value="ATQ16262.1"/>
    <property type="molecule type" value="Genomic_DNA"/>
</dbReference>
<evidence type="ECO:0000313" key="11">
    <source>
        <dbReference type="Proteomes" id="UP000291995"/>
    </source>
</evidence>
<dbReference type="RefSeq" id="WP_025444010.1">
    <property type="nucleotide sequence ID" value="NZ_AP024371.1"/>
</dbReference>
<dbReference type="GO" id="GO:0008360">
    <property type="term" value="P:regulation of cell shape"/>
    <property type="evidence" value="ECO:0007669"/>
    <property type="project" value="UniProtKB-KW"/>
</dbReference>
<keyword evidence="4" id="KW-0573">Peptidoglycan synthesis</keyword>
<organism evidence="9 11">
    <name type="scientific">Borrelia miyamotoi</name>
    <dbReference type="NCBI Taxonomy" id="47466"/>
    <lineage>
        <taxon>Bacteria</taxon>
        <taxon>Pseudomonadati</taxon>
        <taxon>Spirochaetota</taxon>
        <taxon>Spirochaetia</taxon>
        <taxon>Spirochaetales</taxon>
        <taxon>Borreliaceae</taxon>
        <taxon>Borrelia</taxon>
    </lineage>
</organism>
<reference evidence="9" key="2">
    <citation type="submission" date="2022-12" db="EMBL/GenBank/DDBJ databases">
        <title>Whole genome sequencing of Borrelia miyamotoi strains isolated at the Russian territory.</title>
        <authorList>
            <person name="Kuleshov K.V."/>
            <person name="Platonov A.E."/>
            <person name="Goptar I.A."/>
            <person name="Shipulin G.A."/>
            <person name="Markelov M.L."/>
            <person name="Koetsveld J."/>
            <person name="Kolyasnikova N.M."/>
            <person name="Sarksyan D.S."/>
            <person name="Toporkova M.G."/>
            <person name="Hovius J.W."/>
        </authorList>
    </citation>
    <scope>NUCLEOTIDE SEQUENCE</scope>
    <source>
        <strain evidence="9">Yekat-76</strain>
    </source>
</reference>
<dbReference type="Proteomes" id="UP000230633">
    <property type="component" value="Chromosome"/>
</dbReference>
<evidence type="ECO:0000256" key="7">
    <source>
        <dbReference type="NCBIfam" id="TIGR00067"/>
    </source>
</evidence>
<dbReference type="InterPro" id="IPR015942">
    <property type="entry name" value="Asp/Glu/hydantoin_racemase"/>
</dbReference>
<dbReference type="PANTHER" id="PTHR21198:SF3">
    <property type="entry name" value="GLUTAMATE RACEMASE"/>
    <property type="match status" value="1"/>
</dbReference>